<evidence type="ECO:0000256" key="5">
    <source>
        <dbReference type="ARBA" id="ARBA00022898"/>
    </source>
</evidence>
<evidence type="ECO:0000313" key="9">
    <source>
        <dbReference type="Proteomes" id="UP000712673"/>
    </source>
</evidence>
<evidence type="ECO:0000256" key="1">
    <source>
        <dbReference type="ARBA" id="ARBA00001933"/>
    </source>
</evidence>
<dbReference type="InterPro" id="IPR050596">
    <property type="entry name" value="AspAT/PAT-like"/>
</dbReference>
<dbReference type="InterPro" id="IPR015422">
    <property type="entry name" value="PyrdxlP-dep_Trfase_small"/>
</dbReference>
<dbReference type="InterPro" id="IPR004839">
    <property type="entry name" value="Aminotransferase_I/II_large"/>
</dbReference>
<evidence type="ECO:0000256" key="3">
    <source>
        <dbReference type="ARBA" id="ARBA00022576"/>
    </source>
</evidence>
<dbReference type="PANTHER" id="PTHR46383">
    <property type="entry name" value="ASPARTATE AMINOTRANSFERASE"/>
    <property type="match status" value="1"/>
</dbReference>
<dbReference type="InterPro" id="IPR004838">
    <property type="entry name" value="NHTrfase_class1_PyrdxlP-BS"/>
</dbReference>
<comment type="similarity">
    <text evidence="2 6">Belongs to the class-I pyridoxal-phosphate-dependent aminotransferase family.</text>
</comment>
<dbReference type="Pfam" id="PF00155">
    <property type="entry name" value="Aminotran_1_2"/>
    <property type="match status" value="1"/>
</dbReference>
<sequence>MRFADRMSLLGTETAFEVLVKARAIEATGRDVVHLEIGEPDFDTPRHIIESAKEALDQGYTHYGPSAGLPELREAIARDVARLRGTTVQPAQVVVTPGGKPIMFFVIMALAQPGDEVIYPNPGFPIYESVIRFVGATPVPVPLREAKNFSLDVNELRALVTDRTRLIILNSPQNPTGGILPWEDVQAIAEIAVQRGIPVLSDEIYSRMVYDGEFRSITACDGMQELGIILDGFSKTYAMTGWRLGYGVMPEELAVHVTRLMTNSNSCTSSFSQRAAVAALTGTQAPVDTMMAEFRRRRDMFIEGLNTIPGFHCAMPGGAFYAFPNVSEVSRSSKELADYLLQTGGVACLAGVDFGAYGEGYLRFSYANSQANLRKALERIADCVDNLGHR</sequence>
<reference evidence="8" key="1">
    <citation type="submission" date="2019-03" db="EMBL/GenBank/DDBJ databases">
        <title>Lake Tanganyika Metagenome-Assembled Genomes (MAGs).</title>
        <authorList>
            <person name="Tran P."/>
        </authorList>
    </citation>
    <scope>NUCLEOTIDE SEQUENCE</scope>
    <source>
        <strain evidence="8">K_DeepCast_65m_m2_066</strain>
    </source>
</reference>
<evidence type="ECO:0000256" key="4">
    <source>
        <dbReference type="ARBA" id="ARBA00022679"/>
    </source>
</evidence>
<dbReference type="GO" id="GO:0030170">
    <property type="term" value="F:pyridoxal phosphate binding"/>
    <property type="evidence" value="ECO:0007669"/>
    <property type="project" value="InterPro"/>
</dbReference>
<dbReference type="Gene3D" id="3.40.640.10">
    <property type="entry name" value="Type I PLP-dependent aspartate aminotransferase-like (Major domain)"/>
    <property type="match status" value="1"/>
</dbReference>
<dbReference type="Gene3D" id="3.90.1150.10">
    <property type="entry name" value="Aspartate Aminotransferase, domain 1"/>
    <property type="match status" value="1"/>
</dbReference>
<dbReference type="EMBL" id="VGLS01001035">
    <property type="protein sequence ID" value="MBM3226750.1"/>
    <property type="molecule type" value="Genomic_DNA"/>
</dbReference>
<keyword evidence="5" id="KW-0663">Pyridoxal phosphate</keyword>
<keyword evidence="3 6" id="KW-0032">Aminotransferase</keyword>
<accession>A0A937W7S2</accession>
<dbReference type="FunFam" id="3.40.640.10:FF:000033">
    <property type="entry name" value="Aspartate aminotransferase"/>
    <property type="match status" value="1"/>
</dbReference>
<dbReference type="PANTHER" id="PTHR46383:SF1">
    <property type="entry name" value="ASPARTATE AMINOTRANSFERASE"/>
    <property type="match status" value="1"/>
</dbReference>
<name>A0A937W7S2_UNCTE</name>
<dbReference type="GO" id="GO:0006520">
    <property type="term" value="P:amino acid metabolic process"/>
    <property type="evidence" value="ECO:0007669"/>
    <property type="project" value="InterPro"/>
</dbReference>
<dbReference type="GO" id="GO:0008483">
    <property type="term" value="F:transaminase activity"/>
    <property type="evidence" value="ECO:0007669"/>
    <property type="project" value="UniProtKB-KW"/>
</dbReference>
<dbReference type="EC" id="2.6.1.-" evidence="6"/>
<dbReference type="Proteomes" id="UP000712673">
    <property type="component" value="Unassembled WGS sequence"/>
</dbReference>
<keyword evidence="4 6" id="KW-0808">Transferase</keyword>
<evidence type="ECO:0000313" key="8">
    <source>
        <dbReference type="EMBL" id="MBM3226750.1"/>
    </source>
</evidence>
<feature type="domain" description="Aminotransferase class I/classII large" evidence="7">
    <location>
        <begin position="31"/>
        <end position="380"/>
    </location>
</feature>
<dbReference type="SUPFAM" id="SSF53383">
    <property type="entry name" value="PLP-dependent transferases"/>
    <property type="match status" value="1"/>
</dbReference>
<comment type="cofactor">
    <cofactor evidence="1 6">
        <name>pyridoxal 5'-phosphate</name>
        <dbReference type="ChEBI" id="CHEBI:597326"/>
    </cofactor>
</comment>
<evidence type="ECO:0000256" key="6">
    <source>
        <dbReference type="RuleBase" id="RU000481"/>
    </source>
</evidence>
<evidence type="ECO:0000256" key="2">
    <source>
        <dbReference type="ARBA" id="ARBA00007441"/>
    </source>
</evidence>
<dbReference type="PROSITE" id="PS00105">
    <property type="entry name" value="AA_TRANSFER_CLASS_1"/>
    <property type="match status" value="1"/>
</dbReference>
<dbReference type="CDD" id="cd00609">
    <property type="entry name" value="AAT_like"/>
    <property type="match status" value="1"/>
</dbReference>
<proteinExistence type="inferred from homology"/>
<dbReference type="AlphaFoldDB" id="A0A937W7S2"/>
<gene>
    <name evidence="8" type="ORF">FJZ47_23550</name>
</gene>
<organism evidence="8 9">
    <name type="scientific">Tectimicrobiota bacterium</name>
    <dbReference type="NCBI Taxonomy" id="2528274"/>
    <lineage>
        <taxon>Bacteria</taxon>
        <taxon>Pseudomonadati</taxon>
        <taxon>Nitrospinota/Tectimicrobiota group</taxon>
        <taxon>Candidatus Tectimicrobiota</taxon>
    </lineage>
</organism>
<protein>
    <recommendedName>
        <fullName evidence="6">Aminotransferase</fullName>
        <ecNumber evidence="6">2.6.1.-</ecNumber>
    </recommendedName>
</protein>
<dbReference type="InterPro" id="IPR015421">
    <property type="entry name" value="PyrdxlP-dep_Trfase_major"/>
</dbReference>
<comment type="caution">
    <text evidence="8">The sequence shown here is derived from an EMBL/GenBank/DDBJ whole genome shotgun (WGS) entry which is preliminary data.</text>
</comment>
<dbReference type="InterPro" id="IPR015424">
    <property type="entry name" value="PyrdxlP-dep_Trfase"/>
</dbReference>
<evidence type="ECO:0000259" key="7">
    <source>
        <dbReference type="Pfam" id="PF00155"/>
    </source>
</evidence>